<keyword evidence="5" id="KW-1015">Disulfide bond</keyword>
<sequence length="561" mass="61630">MHLVGGRSSNLVTVTQEGKGWATDQDHSVLSIKKAGTECFFIAFFFGVPPDLLYDSCIAFALGVRNNNNKTVTSKSQKARPRNGGFHQFWHIGYHCSVRCKFVKSRFLRWVDRRQGLVANGDFETPPSNGFPSMTPAEGTATGIPSWKTNGTVELVEAGQKQGGMILIIPEGRHAVRLGNDAEISQDLKVEKGFTYSVTFSAARTCAQLESLNVSVPPASQTIDLQTLYNVQGWDPYAWSFEAEGDDVSLVFRNLGMEDDPTCGPIIDDVAIKKLFTPDRPKGLVANGDFETPPSNGFPSMTPAEGTATGIPSWKTNGTVELVEAGQKQGGMILIIPEGRHAVRLGNDAEISQDLKVEKGFTYSVTFSAARTCAQLESLNVSVPPASQTIDLQTLYNVQGWDPYAWSFEAEGDDVSLVFRNLGMEDDPTCGPIIDDVAIKKLFTPDRPKDIDECKKKKACQCPECSCKNTWGSYECTCSGDLLYIMEHDTCITKRANETKSAWAAVWIILIGLAMAGGGAYLVYKYRLRQYMDSEIRAIMAQYMPLDSQAEIPNHVNDEQA</sequence>
<keyword evidence="9" id="KW-0675">Receptor</keyword>
<evidence type="ECO:0000313" key="10">
    <source>
        <dbReference type="Proteomes" id="UP000237347"/>
    </source>
</evidence>
<dbReference type="InterPro" id="IPR018097">
    <property type="entry name" value="EGF_Ca-bd_CS"/>
</dbReference>
<dbReference type="Proteomes" id="UP000237347">
    <property type="component" value="Unassembled WGS sequence"/>
</dbReference>
<feature type="domain" description="EGF-like calcium-binding" evidence="8">
    <location>
        <begin position="450"/>
        <end position="492"/>
    </location>
</feature>
<dbReference type="InterPro" id="IPR008979">
    <property type="entry name" value="Galactose-bd-like_sf"/>
</dbReference>
<evidence type="ECO:0000256" key="1">
    <source>
        <dbReference type="ARBA" id="ARBA00004191"/>
    </source>
</evidence>
<dbReference type="InterPro" id="IPR001881">
    <property type="entry name" value="EGF-like_Ca-bd_dom"/>
</dbReference>
<evidence type="ECO:0000313" key="9">
    <source>
        <dbReference type="EMBL" id="KAK7841208.1"/>
    </source>
</evidence>
<dbReference type="InterPro" id="IPR006946">
    <property type="entry name" value="DGR2-like_dom"/>
</dbReference>
<dbReference type="PANTHER" id="PTHR31265">
    <property type="entry name" value="OS02G0527500 PROTEIN-RELATED"/>
    <property type="match status" value="1"/>
</dbReference>
<dbReference type="AlphaFoldDB" id="A0AAW0KRD2"/>
<keyword evidence="7" id="KW-0472">Membrane</keyword>
<gene>
    <name evidence="9" type="primary">VSR3</name>
    <name evidence="9" type="ORF">CFP56_015680</name>
</gene>
<evidence type="ECO:0000256" key="7">
    <source>
        <dbReference type="SAM" id="Phobius"/>
    </source>
</evidence>
<dbReference type="Pfam" id="PF04862">
    <property type="entry name" value="DUF642"/>
    <property type="match status" value="2"/>
</dbReference>
<comment type="subcellular location">
    <subcellularLocation>
        <location evidence="1">Secreted</location>
        <location evidence="1">Cell wall</location>
    </subcellularLocation>
</comment>
<evidence type="ECO:0000256" key="5">
    <source>
        <dbReference type="ARBA" id="ARBA00023157"/>
    </source>
</evidence>
<reference evidence="9 10" key="1">
    <citation type="journal article" date="2018" name="Sci. Data">
        <title>The draft genome sequence of cork oak.</title>
        <authorList>
            <person name="Ramos A.M."/>
            <person name="Usie A."/>
            <person name="Barbosa P."/>
            <person name="Barros P.M."/>
            <person name="Capote T."/>
            <person name="Chaves I."/>
            <person name="Simoes F."/>
            <person name="Abreu I."/>
            <person name="Carrasquinho I."/>
            <person name="Faro C."/>
            <person name="Guimaraes J.B."/>
            <person name="Mendonca D."/>
            <person name="Nobrega F."/>
            <person name="Rodrigues L."/>
            <person name="Saibo N.J.M."/>
            <person name="Varela M.C."/>
            <person name="Egas C."/>
            <person name="Matos J."/>
            <person name="Miguel C.M."/>
            <person name="Oliveira M.M."/>
            <person name="Ricardo C.P."/>
            <person name="Goncalves S."/>
        </authorList>
    </citation>
    <scope>NUCLEOTIDE SEQUENCE [LARGE SCALE GENOMIC DNA]</scope>
    <source>
        <strain evidence="10">cv. HL8</strain>
    </source>
</reference>
<dbReference type="SMART" id="SM00179">
    <property type="entry name" value="EGF_CA"/>
    <property type="match status" value="1"/>
</dbReference>
<dbReference type="GO" id="GO:0005886">
    <property type="term" value="C:plasma membrane"/>
    <property type="evidence" value="ECO:0007669"/>
    <property type="project" value="TreeGrafter"/>
</dbReference>
<evidence type="ECO:0000256" key="2">
    <source>
        <dbReference type="ARBA" id="ARBA00022512"/>
    </source>
</evidence>
<evidence type="ECO:0000259" key="8">
    <source>
        <dbReference type="SMART" id="SM00179"/>
    </source>
</evidence>
<keyword evidence="10" id="KW-1185">Reference proteome</keyword>
<keyword evidence="7" id="KW-1133">Transmembrane helix</keyword>
<accession>A0AAW0KRD2</accession>
<dbReference type="Gene3D" id="2.10.25.10">
    <property type="entry name" value="Laminin"/>
    <property type="match status" value="1"/>
</dbReference>
<keyword evidence="6" id="KW-0325">Glycoprotein</keyword>
<dbReference type="EMBL" id="PKMF04000246">
    <property type="protein sequence ID" value="KAK7841208.1"/>
    <property type="molecule type" value="Genomic_DNA"/>
</dbReference>
<dbReference type="PROSITE" id="PS01187">
    <property type="entry name" value="EGF_CA"/>
    <property type="match status" value="1"/>
</dbReference>
<dbReference type="PANTHER" id="PTHR31265:SF1">
    <property type="entry name" value="OS01G0756600 PROTEIN"/>
    <property type="match status" value="1"/>
</dbReference>
<dbReference type="FunFam" id="2.60.120.260:FF:000091">
    <property type="entry name" value="DUF642 family protein"/>
    <property type="match status" value="2"/>
</dbReference>
<comment type="caution">
    <text evidence="9">The sequence shown here is derived from an EMBL/GenBank/DDBJ whole genome shotgun (WGS) entry which is preliminary data.</text>
</comment>
<evidence type="ECO:0000256" key="3">
    <source>
        <dbReference type="ARBA" id="ARBA00022525"/>
    </source>
</evidence>
<feature type="transmembrane region" description="Helical" evidence="7">
    <location>
        <begin position="502"/>
        <end position="524"/>
    </location>
</feature>
<name>A0AAW0KRD2_QUESU</name>
<dbReference type="SUPFAM" id="SSF49785">
    <property type="entry name" value="Galactose-binding domain-like"/>
    <property type="match status" value="2"/>
</dbReference>
<protein>
    <submittedName>
        <fullName evidence="9">Vacuolar-sorting receptor 3</fullName>
    </submittedName>
</protein>
<keyword evidence="4" id="KW-0732">Signal</keyword>
<evidence type="ECO:0000256" key="4">
    <source>
        <dbReference type="ARBA" id="ARBA00022729"/>
    </source>
</evidence>
<keyword evidence="7" id="KW-0812">Transmembrane</keyword>
<proteinExistence type="predicted"/>
<keyword evidence="3" id="KW-0964">Secreted</keyword>
<organism evidence="9 10">
    <name type="scientific">Quercus suber</name>
    <name type="common">Cork oak</name>
    <dbReference type="NCBI Taxonomy" id="58331"/>
    <lineage>
        <taxon>Eukaryota</taxon>
        <taxon>Viridiplantae</taxon>
        <taxon>Streptophyta</taxon>
        <taxon>Embryophyta</taxon>
        <taxon>Tracheophyta</taxon>
        <taxon>Spermatophyta</taxon>
        <taxon>Magnoliopsida</taxon>
        <taxon>eudicotyledons</taxon>
        <taxon>Gunneridae</taxon>
        <taxon>Pentapetalae</taxon>
        <taxon>rosids</taxon>
        <taxon>fabids</taxon>
        <taxon>Fagales</taxon>
        <taxon>Fagaceae</taxon>
        <taxon>Quercus</taxon>
    </lineage>
</organism>
<dbReference type="InterPro" id="IPR052437">
    <property type="entry name" value="Pectin_Meth_Modulator"/>
</dbReference>
<dbReference type="Gene3D" id="2.60.120.260">
    <property type="entry name" value="Galactose-binding domain-like"/>
    <property type="match status" value="2"/>
</dbReference>
<dbReference type="GO" id="GO:0005509">
    <property type="term" value="F:calcium ion binding"/>
    <property type="evidence" value="ECO:0007669"/>
    <property type="project" value="InterPro"/>
</dbReference>
<evidence type="ECO:0000256" key="6">
    <source>
        <dbReference type="ARBA" id="ARBA00023180"/>
    </source>
</evidence>
<keyword evidence="2" id="KW-0134">Cell wall</keyword>
<dbReference type="CDD" id="cd00054">
    <property type="entry name" value="EGF_CA"/>
    <property type="match status" value="1"/>
</dbReference>